<dbReference type="InterPro" id="IPR045851">
    <property type="entry name" value="AMP-bd_C_sf"/>
</dbReference>
<evidence type="ECO:0000259" key="2">
    <source>
        <dbReference type="Pfam" id="PF13193"/>
    </source>
</evidence>
<gene>
    <name evidence="3" type="ORF">AACH10_12375</name>
</gene>
<dbReference type="Proteomes" id="UP001365405">
    <property type="component" value="Unassembled WGS sequence"/>
</dbReference>
<dbReference type="SUPFAM" id="SSF56801">
    <property type="entry name" value="Acetyl-CoA synthetase-like"/>
    <property type="match status" value="1"/>
</dbReference>
<dbReference type="PANTHER" id="PTHR43767">
    <property type="entry name" value="LONG-CHAIN-FATTY-ACID--COA LIGASE"/>
    <property type="match status" value="1"/>
</dbReference>
<keyword evidence="4" id="KW-1185">Reference proteome</keyword>
<organism evidence="3 4">
    <name type="scientific">Pseudaquabacterium inlustre</name>
    <dbReference type="NCBI Taxonomy" id="2984192"/>
    <lineage>
        <taxon>Bacteria</taxon>
        <taxon>Pseudomonadati</taxon>
        <taxon>Pseudomonadota</taxon>
        <taxon>Betaproteobacteria</taxon>
        <taxon>Burkholderiales</taxon>
        <taxon>Sphaerotilaceae</taxon>
        <taxon>Pseudaquabacterium</taxon>
    </lineage>
</organism>
<dbReference type="InterPro" id="IPR020845">
    <property type="entry name" value="AMP-binding_CS"/>
</dbReference>
<dbReference type="RefSeq" id="WP_341410729.1">
    <property type="nucleotide sequence ID" value="NZ_JBBUTH010000007.1"/>
</dbReference>
<dbReference type="Gene3D" id="3.30.300.30">
    <property type="match status" value="1"/>
</dbReference>
<feature type="domain" description="AMP-binding enzyme C-terminal" evidence="2">
    <location>
        <begin position="428"/>
        <end position="504"/>
    </location>
</feature>
<protein>
    <submittedName>
        <fullName evidence="3">AMP-binding protein</fullName>
    </submittedName>
</protein>
<comment type="caution">
    <text evidence="3">The sequence shown here is derived from an EMBL/GenBank/DDBJ whole genome shotgun (WGS) entry which is preliminary data.</text>
</comment>
<dbReference type="InterPro" id="IPR050237">
    <property type="entry name" value="ATP-dep_AMP-bd_enzyme"/>
</dbReference>
<evidence type="ECO:0000313" key="4">
    <source>
        <dbReference type="Proteomes" id="UP001365405"/>
    </source>
</evidence>
<dbReference type="Gene3D" id="3.40.50.12780">
    <property type="entry name" value="N-terminal domain of ligase-like"/>
    <property type="match status" value="1"/>
</dbReference>
<proteinExistence type="predicted"/>
<accession>A0ABU9CKH2</accession>
<dbReference type="InterPro" id="IPR000873">
    <property type="entry name" value="AMP-dep_synth/lig_dom"/>
</dbReference>
<dbReference type="EMBL" id="JBBUTH010000007">
    <property type="protein sequence ID" value="MEK8051037.1"/>
    <property type="molecule type" value="Genomic_DNA"/>
</dbReference>
<dbReference type="Pfam" id="PF00501">
    <property type="entry name" value="AMP-binding"/>
    <property type="match status" value="1"/>
</dbReference>
<dbReference type="PROSITE" id="PS00455">
    <property type="entry name" value="AMP_BINDING"/>
    <property type="match status" value="1"/>
</dbReference>
<dbReference type="InterPro" id="IPR042099">
    <property type="entry name" value="ANL_N_sf"/>
</dbReference>
<feature type="domain" description="AMP-dependent synthetase/ligase" evidence="1">
    <location>
        <begin position="20"/>
        <end position="378"/>
    </location>
</feature>
<evidence type="ECO:0000313" key="3">
    <source>
        <dbReference type="EMBL" id="MEK8051037.1"/>
    </source>
</evidence>
<evidence type="ECO:0000259" key="1">
    <source>
        <dbReference type="Pfam" id="PF00501"/>
    </source>
</evidence>
<name>A0ABU9CKH2_9BURK</name>
<dbReference type="Pfam" id="PF13193">
    <property type="entry name" value="AMP-binding_C"/>
    <property type="match status" value="1"/>
</dbReference>
<dbReference type="InterPro" id="IPR025110">
    <property type="entry name" value="AMP-bd_C"/>
</dbReference>
<reference evidence="3 4" key="1">
    <citation type="submission" date="2024-04" db="EMBL/GenBank/DDBJ databases">
        <title>Novel species of the genus Ideonella isolated from streams.</title>
        <authorList>
            <person name="Lu H."/>
        </authorList>
    </citation>
    <scope>NUCLEOTIDE SEQUENCE [LARGE SCALE GENOMIC DNA]</scope>
    <source>
        <strain evidence="3 4">DXS22W</strain>
    </source>
</reference>
<dbReference type="PANTHER" id="PTHR43767:SF1">
    <property type="entry name" value="NONRIBOSOMAL PEPTIDE SYNTHASE PES1 (EUROFUNG)-RELATED"/>
    <property type="match status" value="1"/>
</dbReference>
<sequence length="517" mass="56217">MSLALSLPARAAQLSLYGLFQQQVARHPQRVALSFGDQHFSYRQLAVRVQALARQLLAMGLRRGDRIALLSENRSEYVEFELAAARLGLILACQNWRQSDEELTHCIRLVTPALLVHSGRQAAAIARLDHGVGRVLDLDAGGYEAWLAAAEARAGLDDAALDPDLDPECGLVILYTSGTTGLPKGALISQRAMLARAMVGAVDLGGQPGDAFIAWAPLFHMVSTDSVYATLVTGGHVIVMDGLDVPELVAITARTRIGHLTLMPGMVDRVIDEIERTGLTPKGARSIGCMADLVPLAQIQRVTTLYGAPFLNSFGSTETGAPPASRHTIAVGSLPERLSKQQNTYVQIKLVDEDDAEVPDGQPGEMCVRGPTLFSGYWANDAATARDFRGGWFHMGDVFVRNPDGTLDFVDRRKYLIKSGGENIYPAEIERVLMGHPQVAEAVVVRQPDPKWGEVPVAFVARLDESLTADDLKALCRGRIAGYKQPKDVIFIAFEAFPRSTTGKVKRHELELMLPKP</sequence>